<evidence type="ECO:0000313" key="2">
    <source>
        <dbReference type="EMBL" id="PNW86416.1"/>
    </source>
</evidence>
<reference evidence="2 3" key="1">
    <citation type="journal article" date="2007" name="Science">
        <title>The Chlamydomonas genome reveals the evolution of key animal and plant functions.</title>
        <authorList>
            <person name="Merchant S.S."/>
            <person name="Prochnik S.E."/>
            <person name="Vallon O."/>
            <person name="Harris E.H."/>
            <person name="Karpowicz S.J."/>
            <person name="Witman G.B."/>
            <person name="Terry A."/>
            <person name="Salamov A."/>
            <person name="Fritz-Laylin L.K."/>
            <person name="Marechal-Drouard L."/>
            <person name="Marshall W.F."/>
            <person name="Qu L.H."/>
            <person name="Nelson D.R."/>
            <person name="Sanderfoot A.A."/>
            <person name="Spalding M.H."/>
            <person name="Kapitonov V.V."/>
            <person name="Ren Q."/>
            <person name="Ferris P."/>
            <person name="Lindquist E."/>
            <person name="Shapiro H."/>
            <person name="Lucas S.M."/>
            <person name="Grimwood J."/>
            <person name="Schmutz J."/>
            <person name="Cardol P."/>
            <person name="Cerutti H."/>
            <person name="Chanfreau G."/>
            <person name="Chen C.L."/>
            <person name="Cognat V."/>
            <person name="Croft M.T."/>
            <person name="Dent R."/>
            <person name="Dutcher S."/>
            <person name="Fernandez E."/>
            <person name="Fukuzawa H."/>
            <person name="Gonzalez-Ballester D."/>
            <person name="Gonzalez-Halphen D."/>
            <person name="Hallmann A."/>
            <person name="Hanikenne M."/>
            <person name="Hippler M."/>
            <person name="Inwood W."/>
            <person name="Jabbari K."/>
            <person name="Kalanon M."/>
            <person name="Kuras R."/>
            <person name="Lefebvre P.A."/>
            <person name="Lemaire S.D."/>
            <person name="Lobanov A.V."/>
            <person name="Lohr M."/>
            <person name="Manuell A."/>
            <person name="Meier I."/>
            <person name="Mets L."/>
            <person name="Mittag M."/>
            <person name="Mittelmeier T."/>
            <person name="Moroney J.V."/>
            <person name="Moseley J."/>
            <person name="Napoli C."/>
            <person name="Nedelcu A.M."/>
            <person name="Niyogi K."/>
            <person name="Novoselov S.V."/>
            <person name="Paulsen I.T."/>
            <person name="Pazour G."/>
            <person name="Purton S."/>
            <person name="Ral J.P."/>
            <person name="Riano-Pachon D.M."/>
            <person name="Riekhof W."/>
            <person name="Rymarquis L."/>
            <person name="Schroda M."/>
            <person name="Stern D."/>
            <person name="Umen J."/>
            <person name="Willows R."/>
            <person name="Wilson N."/>
            <person name="Zimmer S.L."/>
            <person name="Allmer J."/>
            <person name="Balk J."/>
            <person name="Bisova K."/>
            <person name="Chen C.J."/>
            <person name="Elias M."/>
            <person name="Gendler K."/>
            <person name="Hauser C."/>
            <person name="Lamb M.R."/>
            <person name="Ledford H."/>
            <person name="Long J.C."/>
            <person name="Minagawa J."/>
            <person name="Page M.D."/>
            <person name="Pan J."/>
            <person name="Pootakham W."/>
            <person name="Roje S."/>
            <person name="Rose A."/>
            <person name="Stahlberg E."/>
            <person name="Terauchi A.M."/>
            <person name="Yang P."/>
            <person name="Ball S."/>
            <person name="Bowler C."/>
            <person name="Dieckmann C.L."/>
            <person name="Gladyshev V.N."/>
            <person name="Green P."/>
            <person name="Jorgensen R."/>
            <person name="Mayfield S."/>
            <person name="Mueller-Roeber B."/>
            <person name="Rajamani S."/>
            <person name="Sayre R.T."/>
            <person name="Brokstein P."/>
            <person name="Dubchak I."/>
            <person name="Goodstein D."/>
            <person name="Hornick L."/>
            <person name="Huang Y.W."/>
            <person name="Jhaveri J."/>
            <person name="Luo Y."/>
            <person name="Martinez D."/>
            <person name="Ngau W.C."/>
            <person name="Otillar B."/>
            <person name="Poliakov A."/>
            <person name="Porter A."/>
            <person name="Szajkowski L."/>
            <person name="Werner G."/>
            <person name="Zhou K."/>
            <person name="Grigoriev I.V."/>
            <person name="Rokhsar D.S."/>
            <person name="Grossman A.R."/>
        </authorList>
    </citation>
    <scope>NUCLEOTIDE SEQUENCE [LARGE SCALE GENOMIC DNA]</scope>
    <source>
        <strain evidence="3">CC-503</strain>
    </source>
</reference>
<protein>
    <submittedName>
        <fullName evidence="2">Uncharacterized protein</fullName>
    </submittedName>
</protein>
<feature type="region of interest" description="Disordered" evidence="1">
    <location>
        <begin position="90"/>
        <end position="110"/>
    </location>
</feature>
<dbReference type="OMA" id="FEQTGHM"/>
<evidence type="ECO:0000313" key="3">
    <source>
        <dbReference type="Proteomes" id="UP000006906"/>
    </source>
</evidence>
<evidence type="ECO:0000256" key="1">
    <source>
        <dbReference type="SAM" id="MobiDB-lite"/>
    </source>
</evidence>
<name>A0A2K3E0V3_CHLRE</name>
<dbReference type="EMBL" id="CM008963">
    <property type="protein sequence ID" value="PNW86416.1"/>
    <property type="molecule type" value="Genomic_DNA"/>
</dbReference>
<dbReference type="OrthoDB" id="530443at2759"/>
<accession>A0A2K3E0V3</accession>
<dbReference type="Gramene" id="PNW86416">
    <property type="protein sequence ID" value="PNW86416"/>
    <property type="gene ID" value="CHLRE_02g085550v5"/>
</dbReference>
<feature type="region of interest" description="Disordered" evidence="1">
    <location>
        <begin position="1"/>
        <end position="23"/>
    </location>
</feature>
<gene>
    <name evidence="2" type="ORF">CHLRE_02g085550v5</name>
</gene>
<sequence>MQQPRLPPVLAQQPQPLSTASSLAAEPYFDSPRGSLGVSTLAAREAHVEADEAGSVCGSEREEDVFAGDFEASSSSAQQPAQATFINIPSALPSSGAPSTPHPLQSAGPSGEYATGFDGAIGRAAGGSHGDSMADLQANLEQLSACGSGRGSRPIGIPRSGLAATYQPAAGAYMNGFVPPHQIVAASLREADPLLTHSHRHKSTAERLRAAVFEQTGHMSVATGTAFLQTQGFKPKQRAS</sequence>
<organism evidence="2 3">
    <name type="scientific">Chlamydomonas reinhardtii</name>
    <name type="common">Chlamydomonas smithii</name>
    <dbReference type="NCBI Taxonomy" id="3055"/>
    <lineage>
        <taxon>Eukaryota</taxon>
        <taxon>Viridiplantae</taxon>
        <taxon>Chlorophyta</taxon>
        <taxon>core chlorophytes</taxon>
        <taxon>Chlorophyceae</taxon>
        <taxon>CS clade</taxon>
        <taxon>Chlamydomonadales</taxon>
        <taxon>Chlamydomonadaceae</taxon>
        <taxon>Chlamydomonas</taxon>
    </lineage>
</organism>
<dbReference type="InParanoid" id="A0A2K3E0V3"/>
<dbReference type="Proteomes" id="UP000006906">
    <property type="component" value="Chromosome 2"/>
</dbReference>
<dbReference type="KEGG" id="cre:CHLRE_02g085550v5"/>
<dbReference type="GeneID" id="5727384"/>
<dbReference type="RefSeq" id="XP_001701730.2">
    <property type="nucleotide sequence ID" value="XM_001701678.2"/>
</dbReference>
<dbReference type="ExpressionAtlas" id="A0A2K3E0V3">
    <property type="expression patterns" value="baseline"/>
</dbReference>
<keyword evidence="3" id="KW-1185">Reference proteome</keyword>
<feature type="compositionally biased region" description="Low complexity" evidence="1">
    <location>
        <begin position="1"/>
        <end position="17"/>
    </location>
</feature>
<dbReference type="AlphaFoldDB" id="A0A2K3E0V3"/>
<dbReference type="PaxDb" id="3055-EDP06705"/>
<proteinExistence type="predicted"/>